<evidence type="ECO:0000256" key="2">
    <source>
        <dbReference type="ARBA" id="ARBA00009256"/>
    </source>
</evidence>
<accession>A0A221MD78</accession>
<comment type="subcellular location">
    <subcellularLocation>
        <location evidence="9">Cytoplasm</location>
    </subcellularLocation>
</comment>
<dbReference type="Gene3D" id="3.30.1300.10">
    <property type="entry name" value="Pantoate-beta-alanine ligase, C-terminal domain"/>
    <property type="match status" value="1"/>
</dbReference>
<keyword evidence="7 9" id="KW-0067">ATP-binding</keyword>
<keyword evidence="5 9" id="KW-0566">Pantothenate biosynthesis</keyword>
<keyword evidence="4 9" id="KW-0436">Ligase</keyword>
<feature type="binding site" evidence="9">
    <location>
        <begin position="147"/>
        <end position="150"/>
    </location>
    <ligand>
        <name>ATP</name>
        <dbReference type="ChEBI" id="CHEBI:30616"/>
    </ligand>
</feature>
<feature type="binding site" evidence="9">
    <location>
        <position position="61"/>
    </location>
    <ligand>
        <name>beta-alanine</name>
        <dbReference type="ChEBI" id="CHEBI:57966"/>
    </ligand>
</feature>
<dbReference type="AlphaFoldDB" id="A0A221MD78"/>
<comment type="function">
    <text evidence="9">Catalyzes the condensation of pantoate with beta-alanine in an ATP-dependent reaction via a pantoyl-adenylate intermediate.</text>
</comment>
<keyword evidence="3 9" id="KW-0963">Cytoplasm</keyword>
<evidence type="ECO:0000256" key="3">
    <source>
        <dbReference type="ARBA" id="ARBA00022490"/>
    </source>
</evidence>
<dbReference type="OrthoDB" id="9773087at2"/>
<dbReference type="GO" id="GO:0015940">
    <property type="term" value="P:pantothenate biosynthetic process"/>
    <property type="evidence" value="ECO:0007669"/>
    <property type="project" value="UniProtKB-UniRule"/>
</dbReference>
<dbReference type="GO" id="GO:0005524">
    <property type="term" value="F:ATP binding"/>
    <property type="evidence" value="ECO:0007669"/>
    <property type="project" value="UniProtKB-KW"/>
</dbReference>
<feature type="active site" description="Proton donor" evidence="9">
    <location>
        <position position="37"/>
    </location>
</feature>
<protein>
    <recommendedName>
        <fullName evidence="9">Pantothenate synthetase</fullName>
        <shortName evidence="9">PS</shortName>
        <ecNumber evidence="9">6.3.2.1</ecNumber>
    </recommendedName>
    <alternativeName>
        <fullName evidence="9">Pantoate--beta-alanine ligase</fullName>
    </alternativeName>
    <alternativeName>
        <fullName evidence="9">Pantoate-activating enzyme</fullName>
    </alternativeName>
</protein>
<evidence type="ECO:0000256" key="6">
    <source>
        <dbReference type="ARBA" id="ARBA00022741"/>
    </source>
</evidence>
<dbReference type="Proteomes" id="UP000204391">
    <property type="component" value="Chromosome"/>
</dbReference>
<feature type="binding site" evidence="9">
    <location>
        <begin position="30"/>
        <end position="37"/>
    </location>
    <ligand>
        <name>ATP</name>
        <dbReference type="ChEBI" id="CHEBI:30616"/>
    </ligand>
</feature>
<sequence>MKIIRTVNEMQQTASSLLKDNKTIGFVPTMGFFHEGHIALMEHAKKDTDIVVTSIFVNPLQFGPSEDYEQYPRDEDEDIRHAKNAGVDIVFIPDTQDMYPRKMVINLDITDRVNVLCGRSRPGHFQGVVTVLSKLFHIIQPTKTYFGRKDAQQIAVVDALIEDLNFPIELIALPTVREKDGLAKSSRNVNLHKNEREEAPWIYKALEQGRQLVVDGEKNPDIVVKEVLDTIDNHTSGKIDYVELLSYPELQPISVIEQQVILATAVYFDGARLIDNLLFDKYGNIAKRLK</sequence>
<evidence type="ECO:0000313" key="10">
    <source>
        <dbReference type="EMBL" id="ASN05529.1"/>
    </source>
</evidence>
<dbReference type="RefSeq" id="WP_089532378.1">
    <property type="nucleotide sequence ID" value="NZ_CP022437.1"/>
</dbReference>
<feature type="binding site" evidence="9">
    <location>
        <begin position="184"/>
        <end position="187"/>
    </location>
    <ligand>
        <name>ATP</name>
        <dbReference type="ChEBI" id="CHEBI:30616"/>
    </ligand>
</feature>
<comment type="subunit">
    <text evidence="9">Homodimer.</text>
</comment>
<evidence type="ECO:0000256" key="9">
    <source>
        <dbReference type="HAMAP-Rule" id="MF_00158"/>
    </source>
</evidence>
<dbReference type="Pfam" id="PF02569">
    <property type="entry name" value="Pantoate_ligase"/>
    <property type="match status" value="1"/>
</dbReference>
<dbReference type="Gene3D" id="3.40.50.620">
    <property type="entry name" value="HUPs"/>
    <property type="match status" value="1"/>
</dbReference>
<evidence type="ECO:0000256" key="4">
    <source>
        <dbReference type="ARBA" id="ARBA00022598"/>
    </source>
</evidence>
<evidence type="ECO:0000256" key="7">
    <source>
        <dbReference type="ARBA" id="ARBA00022840"/>
    </source>
</evidence>
<dbReference type="InterPro" id="IPR004821">
    <property type="entry name" value="Cyt_trans-like"/>
</dbReference>
<dbReference type="SUPFAM" id="SSF52374">
    <property type="entry name" value="Nucleotidylyl transferase"/>
    <property type="match status" value="1"/>
</dbReference>
<name>A0A221MD78_9BACI</name>
<dbReference type="GO" id="GO:0004592">
    <property type="term" value="F:pantoate-beta-alanine ligase activity"/>
    <property type="evidence" value="ECO:0007669"/>
    <property type="project" value="UniProtKB-UniRule"/>
</dbReference>
<evidence type="ECO:0000256" key="5">
    <source>
        <dbReference type="ARBA" id="ARBA00022655"/>
    </source>
</evidence>
<feature type="binding site" evidence="9">
    <location>
        <position position="176"/>
    </location>
    <ligand>
        <name>ATP</name>
        <dbReference type="ChEBI" id="CHEBI:30616"/>
    </ligand>
</feature>
<proteinExistence type="inferred from homology"/>
<dbReference type="InterPro" id="IPR042176">
    <property type="entry name" value="Pantoate_ligase_C"/>
</dbReference>
<dbReference type="KEGG" id="vne:CFK40_11160"/>
<comment type="pathway">
    <text evidence="1 9">Cofactor biosynthesis; (R)-pantothenate biosynthesis; (R)-pantothenate from (R)-pantoate and beta-alanine: step 1/1.</text>
</comment>
<dbReference type="CDD" id="cd00560">
    <property type="entry name" value="PanC"/>
    <property type="match status" value="1"/>
</dbReference>
<dbReference type="FunFam" id="3.40.50.620:FF:000013">
    <property type="entry name" value="Pantothenate synthetase"/>
    <property type="match status" value="1"/>
</dbReference>
<dbReference type="PANTHER" id="PTHR21299:SF1">
    <property type="entry name" value="PANTOATE--BETA-ALANINE LIGASE"/>
    <property type="match status" value="1"/>
</dbReference>
<evidence type="ECO:0000313" key="11">
    <source>
        <dbReference type="Proteomes" id="UP000204391"/>
    </source>
</evidence>
<comment type="similarity">
    <text evidence="2 9">Belongs to the pantothenate synthetase family.</text>
</comment>
<evidence type="ECO:0000256" key="1">
    <source>
        <dbReference type="ARBA" id="ARBA00004990"/>
    </source>
</evidence>
<keyword evidence="6 9" id="KW-0547">Nucleotide-binding</keyword>
<comment type="miscellaneous">
    <text evidence="9">The reaction proceeds by a bi uni uni bi ping pong mechanism.</text>
</comment>
<dbReference type="PANTHER" id="PTHR21299">
    <property type="entry name" value="CYTIDYLATE KINASE/PANTOATE-BETA-ALANINE LIGASE"/>
    <property type="match status" value="1"/>
</dbReference>
<gene>
    <name evidence="9" type="primary">panC</name>
    <name evidence="10" type="ORF">CFK40_11160</name>
</gene>
<organism evidence="10 11">
    <name type="scientific">Virgibacillus necropolis</name>
    <dbReference type="NCBI Taxonomy" id="163877"/>
    <lineage>
        <taxon>Bacteria</taxon>
        <taxon>Bacillati</taxon>
        <taxon>Bacillota</taxon>
        <taxon>Bacilli</taxon>
        <taxon>Bacillales</taxon>
        <taxon>Bacillaceae</taxon>
        <taxon>Virgibacillus</taxon>
    </lineage>
</organism>
<dbReference type="UniPathway" id="UPA00028">
    <property type="reaction ID" value="UER00005"/>
</dbReference>
<keyword evidence="11" id="KW-1185">Reference proteome</keyword>
<feature type="binding site" evidence="9">
    <location>
        <position position="61"/>
    </location>
    <ligand>
        <name>(R)-pantoate</name>
        <dbReference type="ChEBI" id="CHEBI:15980"/>
    </ligand>
</feature>
<dbReference type="InterPro" id="IPR003721">
    <property type="entry name" value="Pantoate_ligase"/>
</dbReference>
<dbReference type="GO" id="GO:0005829">
    <property type="term" value="C:cytosol"/>
    <property type="evidence" value="ECO:0007669"/>
    <property type="project" value="TreeGrafter"/>
</dbReference>
<dbReference type="EC" id="6.3.2.1" evidence="9"/>
<dbReference type="NCBIfam" id="TIGR00125">
    <property type="entry name" value="cyt_tran_rel"/>
    <property type="match status" value="1"/>
</dbReference>
<dbReference type="InterPro" id="IPR014729">
    <property type="entry name" value="Rossmann-like_a/b/a_fold"/>
</dbReference>
<dbReference type="NCBIfam" id="TIGR00018">
    <property type="entry name" value="panC"/>
    <property type="match status" value="1"/>
</dbReference>
<feature type="binding site" evidence="9">
    <location>
        <position position="153"/>
    </location>
    <ligand>
        <name>(R)-pantoate</name>
        <dbReference type="ChEBI" id="CHEBI:15980"/>
    </ligand>
</feature>
<dbReference type="EMBL" id="CP022437">
    <property type="protein sequence ID" value="ASN05529.1"/>
    <property type="molecule type" value="Genomic_DNA"/>
</dbReference>
<reference evidence="10 11" key="1">
    <citation type="journal article" date="2003" name="Int. J. Syst. Evol. Microbiol.">
        <title>Virgibacillus carmonensis sp. nov., Virgibacillus necropolis sp. nov. and Virgibacillus picturae sp. nov., three novel species isolated from deteriorated mural paintings, transfer of the species of the genus salibacillus to Virgibacillus, as Virgibacillus marismortui comb. nov. and Virgibacillus salexigens comb. nov., and emended description of the genus Virgibacillus.</title>
        <authorList>
            <person name="Heyrman J."/>
            <person name="Logan N.A."/>
            <person name="Busse H.J."/>
            <person name="Balcaen A."/>
            <person name="Lebbe L."/>
            <person name="Rodriguez-Diaz M."/>
            <person name="Swings J."/>
            <person name="De Vos P."/>
        </authorList>
    </citation>
    <scope>NUCLEOTIDE SEQUENCE [LARGE SCALE GENOMIC DNA]</scope>
    <source>
        <strain evidence="10 11">LMG 19488</strain>
    </source>
</reference>
<comment type="catalytic activity">
    <reaction evidence="8 9">
        <text>(R)-pantoate + beta-alanine + ATP = (R)-pantothenate + AMP + diphosphate + H(+)</text>
        <dbReference type="Rhea" id="RHEA:10912"/>
        <dbReference type="ChEBI" id="CHEBI:15378"/>
        <dbReference type="ChEBI" id="CHEBI:15980"/>
        <dbReference type="ChEBI" id="CHEBI:29032"/>
        <dbReference type="ChEBI" id="CHEBI:30616"/>
        <dbReference type="ChEBI" id="CHEBI:33019"/>
        <dbReference type="ChEBI" id="CHEBI:57966"/>
        <dbReference type="ChEBI" id="CHEBI:456215"/>
        <dbReference type="EC" id="6.3.2.1"/>
    </reaction>
</comment>
<evidence type="ECO:0000256" key="8">
    <source>
        <dbReference type="ARBA" id="ARBA00048258"/>
    </source>
</evidence>
<dbReference type="HAMAP" id="MF_00158">
    <property type="entry name" value="PanC"/>
    <property type="match status" value="1"/>
</dbReference>